<proteinExistence type="predicted"/>
<evidence type="ECO:0000313" key="5">
    <source>
        <dbReference type="Proteomes" id="UP000195607"/>
    </source>
</evidence>
<dbReference type="CDD" id="cd11541">
    <property type="entry name" value="NTP-PPase_u4"/>
    <property type="match status" value="1"/>
</dbReference>
<dbReference type="SUPFAM" id="SSF101386">
    <property type="entry name" value="all-alpha NTP pyrophosphatases"/>
    <property type="match status" value="1"/>
</dbReference>
<reference evidence="2 5" key="1">
    <citation type="submission" date="2016-04" db="EMBL/GenBank/DDBJ databases">
        <authorList>
            <person name="Evans L.H."/>
            <person name="Alamgir A."/>
            <person name="Owens N."/>
            <person name="Weber N.D."/>
            <person name="Virtaneva K."/>
            <person name="Barbian K."/>
            <person name="Babar A."/>
            <person name="Rosenke K."/>
        </authorList>
    </citation>
    <scope>NUCLEOTIDE SEQUENCE [LARGE SCALE GENOMIC DNA]</scope>
    <source>
        <strain evidence="2">S5</strain>
        <strain evidence="5">S5(T) (JCM 30642 \VKM B-2941)</strain>
    </source>
</reference>
<reference evidence="4" key="2">
    <citation type="submission" date="2016-06" db="EMBL/GenBank/DDBJ databases">
        <authorList>
            <person name="Toshchakov V.S."/>
        </authorList>
    </citation>
    <scope>NUCLEOTIDE SEQUENCE [LARGE SCALE GENOMIC DNA]</scope>
    <source>
        <strain>PM4 (JCM 30641</strain>
        <strain evidence="4">\VKM B-2940)</strain>
    </source>
</reference>
<dbReference type="AlphaFoldDB" id="A0A1N5VPG6"/>
<protein>
    <submittedName>
        <fullName evidence="2">Predicted pyrophosphatase</fullName>
    </submittedName>
</protein>
<evidence type="ECO:0000313" key="2">
    <source>
        <dbReference type="EMBL" id="SIM74824.1"/>
    </source>
</evidence>
<evidence type="ECO:0000313" key="4">
    <source>
        <dbReference type="Proteomes" id="UP000187822"/>
    </source>
</evidence>
<dbReference type="GeneID" id="41588702"/>
<dbReference type="EMBL" id="LT719092">
    <property type="protein sequence ID" value="SJK85251.1"/>
    <property type="molecule type" value="Genomic_DNA"/>
</dbReference>
<dbReference type="KEGG" id="cdiv:CPM_1455"/>
<dbReference type="InterPro" id="IPR004518">
    <property type="entry name" value="MazG-like_dom"/>
</dbReference>
<evidence type="ECO:0000259" key="1">
    <source>
        <dbReference type="Pfam" id="PF03819"/>
    </source>
</evidence>
<sequence length="107" mass="12155">MDFDEYAKMQKRTSPNGTNIVMVALGLTGESGEFADLVKKHMFQGHELDKDKMIEELGDVLWYIFEGARVLGIDASEIAERNVIKLSKRYPDGFDPERSKNRNDDGN</sequence>
<organism evidence="2 5">
    <name type="scientific">Cuniculiplasma divulgatum</name>
    <dbReference type="NCBI Taxonomy" id="1673428"/>
    <lineage>
        <taxon>Archaea</taxon>
        <taxon>Methanobacteriati</taxon>
        <taxon>Thermoplasmatota</taxon>
        <taxon>Thermoplasmata</taxon>
        <taxon>Thermoplasmatales</taxon>
        <taxon>Cuniculiplasmataceae</taxon>
        <taxon>Cuniculiplasma</taxon>
    </lineage>
</organism>
<feature type="domain" description="NTP pyrophosphohydrolase MazG-like" evidence="1">
    <location>
        <begin position="25"/>
        <end position="94"/>
    </location>
</feature>
<dbReference type="RefSeq" id="WP_021788834.1">
    <property type="nucleotide sequence ID" value="NZ_LT671858.1"/>
</dbReference>
<dbReference type="Pfam" id="PF03819">
    <property type="entry name" value="MazG"/>
    <property type="match status" value="1"/>
</dbReference>
<evidence type="ECO:0000313" key="3">
    <source>
        <dbReference type="EMBL" id="SJK85251.1"/>
    </source>
</evidence>
<dbReference type="Proteomes" id="UP000187822">
    <property type="component" value="Chromosome I"/>
</dbReference>
<dbReference type="InterPro" id="IPR011379">
    <property type="entry name" value="MazG-related_GP37"/>
</dbReference>
<keyword evidence="4" id="KW-1185">Reference proteome</keyword>
<dbReference type="Proteomes" id="UP000195607">
    <property type="component" value="Chromosome I"/>
</dbReference>
<reference evidence="3" key="3">
    <citation type="submission" date="2016-06" db="EMBL/GenBank/DDBJ databases">
        <authorList>
            <person name="Olsen C.W."/>
            <person name="Carey S."/>
            <person name="Hinshaw L."/>
            <person name="Karasin A.I."/>
        </authorList>
    </citation>
    <scope>NUCLEOTIDE SEQUENCE [LARGE SCALE GENOMIC DNA]</scope>
    <source>
        <strain evidence="3">PM4</strain>
    </source>
</reference>
<dbReference type="EMBL" id="LT671858">
    <property type="protein sequence ID" value="SIM74824.1"/>
    <property type="molecule type" value="Genomic_DNA"/>
</dbReference>
<dbReference type="STRING" id="1673428.CPM_1455"/>
<accession>A0A1N5VPG6</accession>
<dbReference type="PIRSF" id="PIRSF006639">
    <property type="entry name" value="UCP006639_pph"/>
    <property type="match status" value="1"/>
</dbReference>
<name>A0A1N5VPG6_9ARCH</name>
<dbReference type="Gene3D" id="1.10.287.1080">
    <property type="entry name" value="MazG-like"/>
    <property type="match status" value="1"/>
</dbReference>
<gene>
    <name evidence="3" type="ORF">CPM_1455</name>
    <name evidence="2" type="ORF">CSP5_1461</name>
</gene>